<feature type="binding site" evidence="8">
    <location>
        <position position="176"/>
    </location>
    <ligand>
        <name>urate</name>
        <dbReference type="ChEBI" id="CHEBI:17775"/>
    </ligand>
</feature>
<name>A0AAN6GFB8_9BASI</name>
<dbReference type="GO" id="GO:0004846">
    <property type="term" value="F:urate oxidase activity"/>
    <property type="evidence" value="ECO:0007669"/>
    <property type="project" value="UniProtKB-EC"/>
</dbReference>
<evidence type="ECO:0000256" key="3">
    <source>
        <dbReference type="ARBA" id="ARBA00012598"/>
    </source>
</evidence>
<dbReference type="GO" id="GO:0019628">
    <property type="term" value="P:urate catabolic process"/>
    <property type="evidence" value="ECO:0007669"/>
    <property type="project" value="TreeGrafter"/>
</dbReference>
<dbReference type="GO" id="GO:0006145">
    <property type="term" value="P:purine nucleobase catabolic process"/>
    <property type="evidence" value="ECO:0007669"/>
    <property type="project" value="TreeGrafter"/>
</dbReference>
<keyword evidence="4" id="KW-0659">Purine metabolism</keyword>
<sequence>MAQLATYQYGKDLVRFLRVVRDPSDPSRQDIAEYTVRCLLTGDALASSYTQADNSLVVPTDTIKNSINVLAKVLDGRRIVLVPELFALHVAHHFVNKYSHVEGVEVELESHRWTRLDLGAAEGGEHKHSFVRDGESVRTARCVMSKTGGAGGEIKVDALQGGVKNLLVLKSSGSAFHGYHRDELTTLKPVEDRVFSTAVECVYTLELNAPLSAFLRPSPYSAPTTLTEPTFKPPASSSSSSSSSAASASSSSSEPDSTPFHSPIDFNALHALVLTHTFRTFATDASASVQATLFKMASAILDSVSVSPAMPVQSVEYALPNKHYVPIDLGFAGLGNVGEAEAEVFLPQANPSGLIKAKVVRAPAAA</sequence>
<gene>
    <name evidence="10" type="ORF">OC842_002431</name>
</gene>
<feature type="binding site" evidence="8">
    <location>
        <position position="176"/>
    </location>
    <ligand>
        <name>5-hydroxyisourate</name>
        <dbReference type="ChEBI" id="CHEBI:18072"/>
    </ligand>
</feature>
<evidence type="ECO:0000313" key="10">
    <source>
        <dbReference type="EMBL" id="KAK0535086.1"/>
    </source>
</evidence>
<dbReference type="PANTHER" id="PTHR42874">
    <property type="entry name" value="URICASE"/>
    <property type="match status" value="1"/>
</dbReference>
<keyword evidence="5" id="KW-0560">Oxidoreductase</keyword>
<evidence type="ECO:0000256" key="5">
    <source>
        <dbReference type="ARBA" id="ARBA00023002"/>
    </source>
</evidence>
<evidence type="ECO:0000256" key="4">
    <source>
        <dbReference type="ARBA" id="ARBA00022631"/>
    </source>
</evidence>
<feature type="binding site" evidence="8">
    <location>
        <position position="321"/>
    </location>
    <ligand>
        <name>O2</name>
        <dbReference type="ChEBI" id="CHEBI:15379"/>
    </ligand>
</feature>
<feature type="binding site" evidence="8">
    <location>
        <position position="290"/>
    </location>
    <ligand>
        <name>urate</name>
        <dbReference type="ChEBI" id="CHEBI:17775"/>
    </ligand>
</feature>
<feature type="binding site" evidence="8">
    <location>
        <position position="60"/>
    </location>
    <ligand>
        <name>5-hydroxyisourate</name>
        <dbReference type="ChEBI" id="CHEBI:18072"/>
    </ligand>
</feature>
<dbReference type="AlphaFoldDB" id="A0AAN6GFB8"/>
<dbReference type="EMBL" id="JAPDMQ010000103">
    <property type="protein sequence ID" value="KAK0535086.1"/>
    <property type="molecule type" value="Genomic_DNA"/>
</dbReference>
<feature type="binding site" evidence="8">
    <location>
        <position position="193"/>
    </location>
    <ligand>
        <name>urate</name>
        <dbReference type="ChEBI" id="CHEBI:17775"/>
    </ligand>
</feature>
<protein>
    <recommendedName>
        <fullName evidence="3">factor independent urate hydroxylase</fullName>
        <ecNumber evidence="3">1.7.3.3</ecNumber>
    </recommendedName>
    <alternativeName>
        <fullName evidence="6">Urate oxidase</fullName>
    </alternativeName>
</protein>
<comment type="caution">
    <text evidence="10">The sequence shown here is derived from an EMBL/GenBank/DDBJ whole genome shotgun (WGS) entry which is preliminary data.</text>
</comment>
<feature type="binding site" evidence="8">
    <location>
        <position position="290"/>
    </location>
    <ligand>
        <name>5-hydroxyisourate</name>
        <dbReference type="ChEBI" id="CHEBI:18072"/>
    </ligand>
</feature>
<feature type="active site" description="Charge relay system" evidence="7">
    <location>
        <position position="11"/>
    </location>
</feature>
<evidence type="ECO:0000313" key="11">
    <source>
        <dbReference type="Proteomes" id="UP001176521"/>
    </source>
</evidence>
<dbReference type="GO" id="GO:0005777">
    <property type="term" value="C:peroxisome"/>
    <property type="evidence" value="ECO:0007669"/>
    <property type="project" value="TreeGrafter"/>
</dbReference>
<feature type="active site" description="Charge relay system" evidence="7">
    <location>
        <position position="323"/>
    </location>
</feature>
<feature type="binding site" evidence="8">
    <location>
        <position position="321"/>
    </location>
    <ligand>
        <name>urate</name>
        <dbReference type="ChEBI" id="CHEBI:17775"/>
    </ligand>
</feature>
<feature type="compositionally biased region" description="Low complexity" evidence="9">
    <location>
        <begin position="235"/>
        <end position="253"/>
    </location>
</feature>
<dbReference type="PANTHER" id="PTHR42874:SF1">
    <property type="entry name" value="URICASE"/>
    <property type="match status" value="1"/>
</dbReference>
<dbReference type="PIRSF" id="PIRSF000241">
    <property type="entry name" value="Urate_oxidase"/>
    <property type="match status" value="1"/>
</dbReference>
<dbReference type="Gene3D" id="3.10.270.10">
    <property type="entry name" value="Urate Oxidase"/>
    <property type="match status" value="1"/>
</dbReference>
<evidence type="ECO:0000256" key="7">
    <source>
        <dbReference type="PIRSR" id="PIRSR000241-1"/>
    </source>
</evidence>
<dbReference type="PRINTS" id="PR00093">
    <property type="entry name" value="URICASE"/>
</dbReference>
<feature type="active site" description="Charge relay system" evidence="7">
    <location>
        <position position="60"/>
    </location>
</feature>
<dbReference type="EC" id="1.7.3.3" evidence="3"/>
<evidence type="ECO:0000256" key="8">
    <source>
        <dbReference type="PIRSR" id="PIRSR000241-2"/>
    </source>
</evidence>
<feature type="binding site" evidence="8">
    <location>
        <position position="321"/>
    </location>
    <ligand>
        <name>5-hydroxyisourate</name>
        <dbReference type="ChEBI" id="CHEBI:18072"/>
    </ligand>
</feature>
<evidence type="ECO:0000256" key="1">
    <source>
        <dbReference type="ARBA" id="ARBA00004831"/>
    </source>
</evidence>
<dbReference type="InterPro" id="IPR002042">
    <property type="entry name" value="Uricase"/>
</dbReference>
<feature type="binding site" evidence="8">
    <location>
        <position position="193"/>
    </location>
    <ligand>
        <name>5-hydroxyisourate</name>
        <dbReference type="ChEBI" id="CHEBI:18072"/>
    </ligand>
</feature>
<feature type="binding site" evidence="8">
    <location>
        <position position="60"/>
    </location>
    <ligand>
        <name>urate</name>
        <dbReference type="ChEBI" id="CHEBI:17775"/>
    </ligand>
</feature>
<dbReference type="Proteomes" id="UP001176521">
    <property type="component" value="Unassembled WGS sequence"/>
</dbReference>
<comment type="similarity">
    <text evidence="2">Belongs to the uricase family.</text>
</comment>
<keyword evidence="11" id="KW-1185">Reference proteome</keyword>
<evidence type="ECO:0000256" key="6">
    <source>
        <dbReference type="ARBA" id="ARBA00031317"/>
    </source>
</evidence>
<accession>A0AAN6GFB8</accession>
<organism evidence="10 11">
    <name type="scientific">Tilletia horrida</name>
    <dbReference type="NCBI Taxonomy" id="155126"/>
    <lineage>
        <taxon>Eukaryota</taxon>
        <taxon>Fungi</taxon>
        <taxon>Dikarya</taxon>
        <taxon>Basidiomycota</taxon>
        <taxon>Ustilaginomycotina</taxon>
        <taxon>Exobasidiomycetes</taxon>
        <taxon>Tilletiales</taxon>
        <taxon>Tilletiaceae</taxon>
        <taxon>Tilletia</taxon>
    </lineage>
</organism>
<dbReference type="Pfam" id="PF01014">
    <property type="entry name" value="Uricase"/>
    <property type="match status" value="2"/>
</dbReference>
<feature type="binding site" evidence="8">
    <location>
        <position position="61"/>
    </location>
    <ligand>
        <name>urate</name>
        <dbReference type="ChEBI" id="CHEBI:17775"/>
    </ligand>
</feature>
<feature type="region of interest" description="Disordered" evidence="9">
    <location>
        <begin position="225"/>
        <end position="259"/>
    </location>
</feature>
<reference evidence="10" key="1">
    <citation type="journal article" date="2023" name="PhytoFront">
        <title>Draft Genome Resources of Seven Strains of Tilletia horrida, Causal Agent of Kernel Smut of Rice.</title>
        <authorList>
            <person name="Khanal S."/>
            <person name="Antony Babu S."/>
            <person name="Zhou X.G."/>
        </authorList>
    </citation>
    <scope>NUCLEOTIDE SEQUENCE</scope>
    <source>
        <strain evidence="10">TX3</strain>
    </source>
</reference>
<dbReference type="SUPFAM" id="SSF55620">
    <property type="entry name" value="Tetrahydrobiopterin biosynthesis enzymes-like"/>
    <property type="match status" value="3"/>
</dbReference>
<proteinExistence type="inferred from homology"/>
<feature type="binding site" evidence="8">
    <location>
        <position position="289"/>
    </location>
    <ligand>
        <name>urate</name>
        <dbReference type="ChEBI" id="CHEBI:17775"/>
    </ligand>
</feature>
<dbReference type="NCBIfam" id="TIGR03383">
    <property type="entry name" value="urate_oxi"/>
    <property type="match status" value="1"/>
</dbReference>
<feature type="binding site" evidence="8">
    <location>
        <position position="61"/>
    </location>
    <ligand>
        <name>5-hydroxyisourate</name>
        <dbReference type="ChEBI" id="CHEBI:18072"/>
    </ligand>
</feature>
<feature type="binding site" evidence="8">
    <location>
        <position position="60"/>
    </location>
    <ligand>
        <name>O2</name>
        <dbReference type="ChEBI" id="CHEBI:15379"/>
    </ligand>
</feature>
<comment type="pathway">
    <text evidence="1">Purine metabolism; urate degradation; (S)-allantoin from urate: step 1/3.</text>
</comment>
<evidence type="ECO:0000256" key="2">
    <source>
        <dbReference type="ARBA" id="ARBA00009760"/>
    </source>
</evidence>
<evidence type="ECO:0000256" key="9">
    <source>
        <dbReference type="SAM" id="MobiDB-lite"/>
    </source>
</evidence>
<feature type="binding site" evidence="8">
    <location>
        <position position="289"/>
    </location>
    <ligand>
        <name>5-hydroxyisourate</name>
        <dbReference type="ChEBI" id="CHEBI:18072"/>
    </ligand>
</feature>